<dbReference type="RefSeq" id="WP_006863736.1">
    <property type="nucleotide sequence ID" value="NZ_ACCL02000022.1"/>
</dbReference>
<accession>C6LJY6</accession>
<organism evidence="1 2">
    <name type="scientific">Marvinbryantia formatexigens DSM 14469</name>
    <dbReference type="NCBI Taxonomy" id="478749"/>
    <lineage>
        <taxon>Bacteria</taxon>
        <taxon>Bacillati</taxon>
        <taxon>Bacillota</taxon>
        <taxon>Clostridia</taxon>
        <taxon>Lachnospirales</taxon>
        <taxon>Lachnospiraceae</taxon>
        <taxon>Marvinbryantia</taxon>
    </lineage>
</organism>
<reference evidence="1" key="1">
    <citation type="submission" date="2009-07" db="EMBL/GenBank/DDBJ databases">
        <authorList>
            <person name="Weinstock G."/>
            <person name="Sodergren E."/>
            <person name="Clifton S."/>
            <person name="Fulton L."/>
            <person name="Fulton B."/>
            <person name="Courtney L."/>
            <person name="Fronick C."/>
            <person name="Harrison M."/>
            <person name="Strong C."/>
            <person name="Farmer C."/>
            <person name="Delahaunty K."/>
            <person name="Markovic C."/>
            <person name="Hall O."/>
            <person name="Minx P."/>
            <person name="Tomlinson C."/>
            <person name="Mitreva M."/>
            <person name="Nelson J."/>
            <person name="Hou S."/>
            <person name="Wollam A."/>
            <person name="Pepin K.H."/>
            <person name="Johnson M."/>
            <person name="Bhonagiri V."/>
            <person name="Nash W.E."/>
            <person name="Warren W."/>
            <person name="Chinwalla A."/>
            <person name="Mardis E.R."/>
            <person name="Wilson R.K."/>
        </authorList>
    </citation>
    <scope>NUCLEOTIDE SEQUENCE [LARGE SCALE GENOMIC DNA]</scope>
    <source>
        <strain evidence="1">DSM 14469</strain>
    </source>
</reference>
<dbReference type="Pfam" id="PF11672">
    <property type="entry name" value="DUF3268"/>
    <property type="match status" value="1"/>
</dbReference>
<dbReference type="OrthoDB" id="1028010at2"/>
<dbReference type="EMBL" id="ACCL02000022">
    <property type="protein sequence ID" value="EET59064.1"/>
    <property type="molecule type" value="Genomic_DNA"/>
</dbReference>
<dbReference type="eggNOG" id="ENOG5032S15">
    <property type="taxonomic scope" value="Bacteria"/>
</dbReference>
<comment type="caution">
    <text evidence="1">The sequence shown here is derived from an EMBL/GenBank/DDBJ whole genome shotgun (WGS) entry which is preliminary data.</text>
</comment>
<dbReference type="Proteomes" id="UP000005561">
    <property type="component" value="Unassembled WGS sequence"/>
</dbReference>
<proteinExistence type="predicted"/>
<keyword evidence="2" id="KW-1185">Reference proteome</keyword>
<gene>
    <name evidence="1" type="ORF">BRYFOR_08973</name>
</gene>
<name>C6LJY6_9FIRM</name>
<evidence type="ECO:0000313" key="1">
    <source>
        <dbReference type="EMBL" id="EET59064.1"/>
    </source>
</evidence>
<dbReference type="AlphaFoldDB" id="C6LJY6"/>
<sequence length="136" mass="15485">MKAKKIRCPYCGSPAFLHDASFVYHDKSNGGQLYVCSRFPVCDSYVGVHPGTTLPKGTLADKSLRRKRIRTHKIFDQIWMNGILSKPDAYRWMADKFCLKLKDAHIGNFSEYMCDQLILEAARVLKNNHVPLPLAV</sequence>
<evidence type="ECO:0000313" key="2">
    <source>
        <dbReference type="Proteomes" id="UP000005561"/>
    </source>
</evidence>
<dbReference type="InterPro" id="IPR021686">
    <property type="entry name" value="DUF3268"/>
</dbReference>
<protein>
    <submittedName>
        <fullName evidence="1">Uncharacterized protein</fullName>
    </submittedName>
</protein>
<dbReference type="STRING" id="168384.SAMN05660368_03360"/>